<dbReference type="RefSeq" id="WP_131962738.1">
    <property type="nucleotide sequence ID" value="NZ_SMFL01000024.1"/>
</dbReference>
<reference evidence="9 10" key="1">
    <citation type="submission" date="2019-03" db="EMBL/GenBank/DDBJ databases">
        <title>Dyadobacter AR-3-6 sp. nov., isolated from arctic soil.</title>
        <authorList>
            <person name="Chaudhary D.K."/>
        </authorList>
    </citation>
    <scope>NUCLEOTIDE SEQUENCE [LARGE SCALE GENOMIC DNA]</scope>
    <source>
        <strain evidence="9 10">AR-3-6</strain>
    </source>
</reference>
<evidence type="ECO:0000256" key="5">
    <source>
        <dbReference type="ARBA" id="ARBA00022692"/>
    </source>
</evidence>
<dbReference type="OrthoDB" id="9807719at2"/>
<evidence type="ECO:0000256" key="6">
    <source>
        <dbReference type="ARBA" id="ARBA00023136"/>
    </source>
</evidence>
<comment type="subcellular location">
    <subcellularLocation>
        <location evidence="1">Cell outer membrane</location>
    </subcellularLocation>
</comment>
<evidence type="ECO:0000256" key="7">
    <source>
        <dbReference type="ARBA" id="ARBA00023237"/>
    </source>
</evidence>
<evidence type="ECO:0000313" key="9">
    <source>
        <dbReference type="EMBL" id="TDE08715.1"/>
    </source>
</evidence>
<protein>
    <submittedName>
        <fullName evidence="9">TolC family protein</fullName>
    </submittedName>
</protein>
<keyword evidence="10" id="KW-1185">Reference proteome</keyword>
<sequence length="429" mass="47531">MKKISFIFLLISCQLASQGYAQTRVLRLEESKQSAVEYSMILKNSELQIESAKADIMSAKSAYYPSISLNGVGIYGFKDLVGAIPPLLEQSVGNLYLFSAGATQPIYVGGKIKVGNQLAALQLEVARIRAKQSTDSVLLVTEQKYWNLVNFQEQTKVIHANEKMLDAILKQQNDMLTSGLIARNDMLKVKVQRSKLLLNKTKLESGHKLALLDFCMYTGVAFSDSLLMQDTLAGVEKTPLLLAPDISLEVNSTYVLIKKRLESEKLKTKLARGEYLPTVSIGVNAAQFGGISNGLGSKFIPISMATVQVPISDWWGKGKQKLKQRQLSEQIAQNQFKDVESQLLVGITKAWYDMSDALKEIGFAQENFQQAQENLKVSQDNYASGLVGITELIDAQALYQQANSELVNSLANFRSKQASYYFLTGKHTN</sequence>
<dbReference type="Proteomes" id="UP000294850">
    <property type="component" value="Unassembled WGS sequence"/>
</dbReference>
<evidence type="ECO:0000256" key="4">
    <source>
        <dbReference type="ARBA" id="ARBA00022452"/>
    </source>
</evidence>
<comment type="caution">
    <text evidence="9">The sequence shown here is derived from an EMBL/GenBank/DDBJ whole genome shotgun (WGS) entry which is preliminary data.</text>
</comment>
<dbReference type="GO" id="GO:0015562">
    <property type="term" value="F:efflux transmembrane transporter activity"/>
    <property type="evidence" value="ECO:0007669"/>
    <property type="project" value="InterPro"/>
</dbReference>
<dbReference type="InterPro" id="IPR003423">
    <property type="entry name" value="OMP_efflux"/>
</dbReference>
<proteinExistence type="inferred from homology"/>
<dbReference type="PANTHER" id="PTHR30026">
    <property type="entry name" value="OUTER MEMBRANE PROTEIN TOLC"/>
    <property type="match status" value="1"/>
</dbReference>
<dbReference type="AlphaFoldDB" id="A0A4R5DDR6"/>
<gene>
    <name evidence="9" type="ORF">E0F88_32315</name>
</gene>
<keyword evidence="5" id="KW-0812">Transmembrane</keyword>
<feature type="coiled-coil region" evidence="8">
    <location>
        <begin position="354"/>
        <end position="381"/>
    </location>
</feature>
<dbReference type="GO" id="GO:0009279">
    <property type="term" value="C:cell outer membrane"/>
    <property type="evidence" value="ECO:0007669"/>
    <property type="project" value="UniProtKB-SubCell"/>
</dbReference>
<dbReference type="Pfam" id="PF02321">
    <property type="entry name" value="OEP"/>
    <property type="match status" value="2"/>
</dbReference>
<accession>A0A4R5DDR6</accession>
<keyword evidence="8" id="KW-0175">Coiled coil</keyword>
<organism evidence="9 10">
    <name type="scientific">Dyadobacter psychrotolerans</name>
    <dbReference type="NCBI Taxonomy" id="2541721"/>
    <lineage>
        <taxon>Bacteria</taxon>
        <taxon>Pseudomonadati</taxon>
        <taxon>Bacteroidota</taxon>
        <taxon>Cytophagia</taxon>
        <taxon>Cytophagales</taxon>
        <taxon>Spirosomataceae</taxon>
        <taxon>Dyadobacter</taxon>
    </lineage>
</organism>
<keyword evidence="3" id="KW-0813">Transport</keyword>
<keyword evidence="6" id="KW-0472">Membrane</keyword>
<dbReference type="GO" id="GO:1990281">
    <property type="term" value="C:efflux pump complex"/>
    <property type="evidence" value="ECO:0007669"/>
    <property type="project" value="TreeGrafter"/>
</dbReference>
<evidence type="ECO:0000256" key="2">
    <source>
        <dbReference type="ARBA" id="ARBA00007613"/>
    </source>
</evidence>
<name>A0A4R5DDR6_9BACT</name>
<dbReference type="GO" id="GO:0015288">
    <property type="term" value="F:porin activity"/>
    <property type="evidence" value="ECO:0007669"/>
    <property type="project" value="TreeGrafter"/>
</dbReference>
<dbReference type="EMBL" id="SMFL01000024">
    <property type="protein sequence ID" value="TDE08715.1"/>
    <property type="molecule type" value="Genomic_DNA"/>
</dbReference>
<comment type="similarity">
    <text evidence="2">Belongs to the outer membrane factor (OMF) (TC 1.B.17) family.</text>
</comment>
<dbReference type="Gene3D" id="1.20.1600.10">
    <property type="entry name" value="Outer membrane efflux proteins (OEP)"/>
    <property type="match status" value="1"/>
</dbReference>
<dbReference type="PANTHER" id="PTHR30026:SF20">
    <property type="entry name" value="OUTER MEMBRANE PROTEIN TOLC"/>
    <property type="match status" value="1"/>
</dbReference>
<evidence type="ECO:0000256" key="8">
    <source>
        <dbReference type="SAM" id="Coils"/>
    </source>
</evidence>
<evidence type="ECO:0000256" key="1">
    <source>
        <dbReference type="ARBA" id="ARBA00004442"/>
    </source>
</evidence>
<keyword evidence="7" id="KW-0998">Cell outer membrane</keyword>
<evidence type="ECO:0000313" key="10">
    <source>
        <dbReference type="Proteomes" id="UP000294850"/>
    </source>
</evidence>
<dbReference type="InterPro" id="IPR051906">
    <property type="entry name" value="TolC-like"/>
</dbReference>
<keyword evidence="4" id="KW-1134">Transmembrane beta strand</keyword>
<dbReference type="SUPFAM" id="SSF56954">
    <property type="entry name" value="Outer membrane efflux proteins (OEP)"/>
    <property type="match status" value="1"/>
</dbReference>
<evidence type="ECO:0000256" key="3">
    <source>
        <dbReference type="ARBA" id="ARBA00022448"/>
    </source>
</evidence>